<reference evidence="1" key="2">
    <citation type="journal article" date="2015" name="Fish Shellfish Immunol.">
        <title>Early steps in the European eel (Anguilla anguilla)-Vibrio vulnificus interaction in the gills: Role of the RtxA13 toxin.</title>
        <authorList>
            <person name="Callol A."/>
            <person name="Pajuelo D."/>
            <person name="Ebbesson L."/>
            <person name="Teles M."/>
            <person name="MacKenzie S."/>
            <person name="Amaro C."/>
        </authorList>
    </citation>
    <scope>NUCLEOTIDE SEQUENCE</scope>
</reference>
<sequence length="66" mass="7836">MIFVLLTLTKYGRMPLRNVRYACISNIFCRYLRLLKEVYGSLFSMLNSKFLWHLHFNNGCGKAEMI</sequence>
<evidence type="ECO:0000313" key="1">
    <source>
        <dbReference type="EMBL" id="JAI03082.1"/>
    </source>
</evidence>
<dbReference type="EMBL" id="GBXM01005496">
    <property type="protein sequence ID" value="JAI03082.1"/>
    <property type="molecule type" value="Transcribed_RNA"/>
</dbReference>
<organism evidence="1">
    <name type="scientific">Anguilla anguilla</name>
    <name type="common">European freshwater eel</name>
    <name type="synonym">Muraena anguilla</name>
    <dbReference type="NCBI Taxonomy" id="7936"/>
    <lineage>
        <taxon>Eukaryota</taxon>
        <taxon>Metazoa</taxon>
        <taxon>Chordata</taxon>
        <taxon>Craniata</taxon>
        <taxon>Vertebrata</taxon>
        <taxon>Euteleostomi</taxon>
        <taxon>Actinopterygii</taxon>
        <taxon>Neopterygii</taxon>
        <taxon>Teleostei</taxon>
        <taxon>Anguilliformes</taxon>
        <taxon>Anguillidae</taxon>
        <taxon>Anguilla</taxon>
    </lineage>
</organism>
<dbReference type="AlphaFoldDB" id="A0A0E9XKW6"/>
<accession>A0A0E9XKW6</accession>
<proteinExistence type="predicted"/>
<protein>
    <submittedName>
        <fullName evidence="1">Uncharacterized protein</fullName>
    </submittedName>
</protein>
<name>A0A0E9XKW6_ANGAN</name>
<reference evidence="1" key="1">
    <citation type="submission" date="2014-11" db="EMBL/GenBank/DDBJ databases">
        <authorList>
            <person name="Amaro Gonzalez C."/>
        </authorList>
    </citation>
    <scope>NUCLEOTIDE SEQUENCE</scope>
</reference>